<dbReference type="EMBL" id="JACXVP010000005">
    <property type="protein sequence ID" value="KAG5606643.1"/>
    <property type="molecule type" value="Genomic_DNA"/>
</dbReference>
<proteinExistence type="predicted"/>
<keyword evidence="1" id="KW-0472">Membrane</keyword>
<comment type="caution">
    <text evidence="2">The sequence shown here is derived from an EMBL/GenBank/DDBJ whole genome shotgun (WGS) entry which is preliminary data.</text>
</comment>
<evidence type="ECO:0000313" key="2">
    <source>
        <dbReference type="EMBL" id="KAG5606643.1"/>
    </source>
</evidence>
<evidence type="ECO:0000256" key="1">
    <source>
        <dbReference type="SAM" id="Phobius"/>
    </source>
</evidence>
<keyword evidence="1" id="KW-0812">Transmembrane</keyword>
<protein>
    <submittedName>
        <fullName evidence="2">Uncharacterized protein</fullName>
    </submittedName>
</protein>
<reference evidence="2 3" key="1">
    <citation type="submission" date="2020-09" db="EMBL/GenBank/DDBJ databases">
        <title>De no assembly of potato wild relative species, Solanum commersonii.</title>
        <authorList>
            <person name="Cho K."/>
        </authorList>
    </citation>
    <scope>NUCLEOTIDE SEQUENCE [LARGE SCALE GENOMIC DNA]</scope>
    <source>
        <strain evidence="2">LZ3.2</strain>
        <tissue evidence="2">Leaf</tissue>
    </source>
</reference>
<dbReference type="Proteomes" id="UP000824120">
    <property type="component" value="Chromosome 5"/>
</dbReference>
<accession>A0A9J5Z132</accession>
<organism evidence="2 3">
    <name type="scientific">Solanum commersonii</name>
    <name type="common">Commerson's wild potato</name>
    <name type="synonym">Commerson's nightshade</name>
    <dbReference type="NCBI Taxonomy" id="4109"/>
    <lineage>
        <taxon>Eukaryota</taxon>
        <taxon>Viridiplantae</taxon>
        <taxon>Streptophyta</taxon>
        <taxon>Embryophyta</taxon>
        <taxon>Tracheophyta</taxon>
        <taxon>Spermatophyta</taxon>
        <taxon>Magnoliopsida</taxon>
        <taxon>eudicotyledons</taxon>
        <taxon>Gunneridae</taxon>
        <taxon>Pentapetalae</taxon>
        <taxon>asterids</taxon>
        <taxon>lamiids</taxon>
        <taxon>Solanales</taxon>
        <taxon>Solanaceae</taxon>
        <taxon>Solanoideae</taxon>
        <taxon>Solaneae</taxon>
        <taxon>Solanum</taxon>
    </lineage>
</organism>
<name>A0A9J5Z132_SOLCO</name>
<dbReference type="AlphaFoldDB" id="A0A9J5Z132"/>
<feature type="transmembrane region" description="Helical" evidence="1">
    <location>
        <begin position="17"/>
        <end position="35"/>
    </location>
</feature>
<keyword evidence="1" id="KW-1133">Transmembrane helix</keyword>
<sequence length="93" mass="9985">MSETTCKLTVRTRRSSVISRAIFCLSFIILASRYVSHWPSTHHLFSSSATGVGSSFRGAGTNSELGDSSNEAAWSFSPNPVADFALDPAAWAD</sequence>
<evidence type="ECO:0000313" key="3">
    <source>
        <dbReference type="Proteomes" id="UP000824120"/>
    </source>
</evidence>
<gene>
    <name evidence="2" type="ORF">H5410_028135</name>
</gene>
<keyword evidence="3" id="KW-1185">Reference proteome</keyword>